<gene>
    <name evidence="2" type="ORF">RchiOBHm_Chr6g0293171</name>
</gene>
<dbReference type="AlphaFoldDB" id="A0A2P6PWK3"/>
<name>A0A2P6PWK3_ROSCH</name>
<reference evidence="2 3" key="1">
    <citation type="journal article" date="2018" name="Nat. Genet.">
        <title>The Rosa genome provides new insights in the design of modern roses.</title>
        <authorList>
            <person name="Bendahmane M."/>
        </authorList>
    </citation>
    <scope>NUCLEOTIDE SEQUENCE [LARGE SCALE GENOMIC DNA]</scope>
    <source>
        <strain evidence="3">cv. Old Blush</strain>
    </source>
</reference>
<organism evidence="2 3">
    <name type="scientific">Rosa chinensis</name>
    <name type="common">China rose</name>
    <dbReference type="NCBI Taxonomy" id="74649"/>
    <lineage>
        <taxon>Eukaryota</taxon>
        <taxon>Viridiplantae</taxon>
        <taxon>Streptophyta</taxon>
        <taxon>Embryophyta</taxon>
        <taxon>Tracheophyta</taxon>
        <taxon>Spermatophyta</taxon>
        <taxon>Magnoliopsida</taxon>
        <taxon>eudicotyledons</taxon>
        <taxon>Gunneridae</taxon>
        <taxon>Pentapetalae</taxon>
        <taxon>rosids</taxon>
        <taxon>fabids</taxon>
        <taxon>Rosales</taxon>
        <taxon>Rosaceae</taxon>
        <taxon>Rosoideae</taxon>
        <taxon>Rosoideae incertae sedis</taxon>
        <taxon>Rosa</taxon>
    </lineage>
</organism>
<proteinExistence type="predicted"/>
<keyword evidence="1" id="KW-0812">Transmembrane</keyword>
<accession>A0A2P6PWK3</accession>
<keyword evidence="3" id="KW-1185">Reference proteome</keyword>
<sequence length="66" mass="7645">MNTATNITSVARCSSTWLYIQWKIGVCGNWFGFVLVNWFGSVFLFVNMMIHCLFYFFCPSIFLLSA</sequence>
<keyword evidence="1" id="KW-0472">Membrane</keyword>
<evidence type="ECO:0000313" key="2">
    <source>
        <dbReference type="EMBL" id="PRQ26307.1"/>
    </source>
</evidence>
<keyword evidence="1" id="KW-1133">Transmembrane helix</keyword>
<feature type="transmembrane region" description="Helical" evidence="1">
    <location>
        <begin position="38"/>
        <end position="64"/>
    </location>
</feature>
<evidence type="ECO:0000313" key="3">
    <source>
        <dbReference type="Proteomes" id="UP000238479"/>
    </source>
</evidence>
<dbReference type="Gramene" id="PRQ26307">
    <property type="protein sequence ID" value="PRQ26307"/>
    <property type="gene ID" value="RchiOBHm_Chr6g0293171"/>
</dbReference>
<evidence type="ECO:0000256" key="1">
    <source>
        <dbReference type="SAM" id="Phobius"/>
    </source>
</evidence>
<protein>
    <submittedName>
        <fullName evidence="2">Uncharacterized protein</fullName>
    </submittedName>
</protein>
<comment type="caution">
    <text evidence="2">The sequence shown here is derived from an EMBL/GenBank/DDBJ whole genome shotgun (WGS) entry which is preliminary data.</text>
</comment>
<dbReference type="EMBL" id="PDCK01000044">
    <property type="protein sequence ID" value="PRQ26307.1"/>
    <property type="molecule type" value="Genomic_DNA"/>
</dbReference>
<dbReference type="Proteomes" id="UP000238479">
    <property type="component" value="Chromosome 6"/>
</dbReference>